<dbReference type="InterPro" id="IPR050205">
    <property type="entry name" value="CDPK_Ser/Thr_kinases"/>
</dbReference>
<feature type="domain" description="Cyclic nucleotide-binding" evidence="10">
    <location>
        <begin position="684"/>
        <end position="801"/>
    </location>
</feature>
<dbReference type="PANTHER" id="PTHR24349">
    <property type="entry name" value="SERINE/THREONINE-PROTEIN KINASE"/>
    <property type="match status" value="1"/>
</dbReference>
<keyword evidence="4 8" id="KW-0547">Nucleotide-binding</keyword>
<evidence type="ECO:0000256" key="4">
    <source>
        <dbReference type="ARBA" id="ARBA00022741"/>
    </source>
</evidence>
<dbReference type="OrthoDB" id="40902at2759"/>
<dbReference type="PROSITE" id="PS50222">
    <property type="entry name" value="EF_HAND_2"/>
    <property type="match status" value="1"/>
</dbReference>
<dbReference type="GO" id="GO:0005524">
    <property type="term" value="F:ATP binding"/>
    <property type="evidence" value="ECO:0007669"/>
    <property type="project" value="UniProtKB-UniRule"/>
</dbReference>
<dbReference type="InterPro" id="IPR000719">
    <property type="entry name" value="Prot_kinase_dom"/>
</dbReference>
<dbReference type="Pfam" id="PF00069">
    <property type="entry name" value="Pkinase"/>
    <property type="match status" value="1"/>
</dbReference>
<feature type="domain" description="Cyclic nucleotide-binding" evidence="10">
    <location>
        <begin position="564"/>
        <end position="668"/>
    </location>
</feature>
<keyword evidence="5 12" id="KW-0418">Kinase</keyword>
<comment type="cofactor">
    <cofactor evidence="1">
        <name>Mg(2+)</name>
        <dbReference type="ChEBI" id="CHEBI:18420"/>
    </cofactor>
</comment>
<evidence type="ECO:0000256" key="8">
    <source>
        <dbReference type="PROSITE-ProRule" id="PRU10141"/>
    </source>
</evidence>
<dbReference type="CDD" id="cd00038">
    <property type="entry name" value="CAP_ED"/>
    <property type="match status" value="2"/>
</dbReference>
<evidence type="ECO:0000256" key="1">
    <source>
        <dbReference type="ARBA" id="ARBA00001946"/>
    </source>
</evidence>
<proteinExistence type="inferred from homology"/>
<evidence type="ECO:0000256" key="3">
    <source>
        <dbReference type="ARBA" id="ARBA00022679"/>
    </source>
</evidence>
<keyword evidence="6 8" id="KW-0067">ATP-binding</keyword>
<dbReference type="InterPro" id="IPR002048">
    <property type="entry name" value="EF_hand_dom"/>
</dbReference>
<evidence type="ECO:0000259" key="11">
    <source>
        <dbReference type="PROSITE" id="PS50222"/>
    </source>
</evidence>
<dbReference type="PROSITE" id="PS00107">
    <property type="entry name" value="PROTEIN_KINASE_ATP"/>
    <property type="match status" value="1"/>
</dbReference>
<name>A0A9K3LIJ8_9STRA</name>
<dbReference type="CDD" id="cd00051">
    <property type="entry name" value="EFh"/>
    <property type="match status" value="1"/>
</dbReference>
<evidence type="ECO:0000256" key="6">
    <source>
        <dbReference type="ARBA" id="ARBA00022840"/>
    </source>
</evidence>
<feature type="domain" description="Protein kinase" evidence="9">
    <location>
        <begin position="173"/>
        <end position="478"/>
    </location>
</feature>
<comment type="similarity">
    <text evidence="7">Belongs to the protein kinase superfamily. Ser/Thr protein kinase family. CDPK subfamily.</text>
</comment>
<organism evidence="12 13">
    <name type="scientific">Nitzschia inconspicua</name>
    <dbReference type="NCBI Taxonomy" id="303405"/>
    <lineage>
        <taxon>Eukaryota</taxon>
        <taxon>Sar</taxon>
        <taxon>Stramenopiles</taxon>
        <taxon>Ochrophyta</taxon>
        <taxon>Bacillariophyta</taxon>
        <taxon>Bacillariophyceae</taxon>
        <taxon>Bacillariophycidae</taxon>
        <taxon>Bacillariales</taxon>
        <taxon>Bacillariaceae</taxon>
        <taxon>Nitzschia</taxon>
    </lineage>
</organism>
<feature type="domain" description="EF-hand" evidence="11">
    <location>
        <begin position="857"/>
        <end position="892"/>
    </location>
</feature>
<dbReference type="GO" id="GO:0004674">
    <property type="term" value="F:protein serine/threonine kinase activity"/>
    <property type="evidence" value="ECO:0007669"/>
    <property type="project" value="UniProtKB-KW"/>
</dbReference>
<reference evidence="12" key="1">
    <citation type="journal article" date="2021" name="Sci. Rep.">
        <title>Diploid genomic architecture of Nitzschia inconspicua, an elite biomass production diatom.</title>
        <authorList>
            <person name="Oliver A."/>
            <person name="Podell S."/>
            <person name="Pinowska A."/>
            <person name="Traller J.C."/>
            <person name="Smith S.R."/>
            <person name="McClure R."/>
            <person name="Beliaev A."/>
            <person name="Bohutskyi P."/>
            <person name="Hill E.A."/>
            <person name="Rabines A."/>
            <person name="Zheng H."/>
            <person name="Allen L.Z."/>
            <person name="Kuo A."/>
            <person name="Grigoriev I.V."/>
            <person name="Allen A.E."/>
            <person name="Hazlebeck D."/>
            <person name="Allen E.E."/>
        </authorList>
    </citation>
    <scope>NUCLEOTIDE SEQUENCE</scope>
    <source>
        <strain evidence="12">Hildebrandi</strain>
    </source>
</reference>
<evidence type="ECO:0000256" key="5">
    <source>
        <dbReference type="ARBA" id="ARBA00022777"/>
    </source>
</evidence>
<keyword evidence="2" id="KW-0723">Serine/threonine-protein kinase</keyword>
<dbReference type="PROSITE" id="PS50011">
    <property type="entry name" value="PROTEIN_KINASE_DOM"/>
    <property type="match status" value="1"/>
</dbReference>
<keyword evidence="13" id="KW-1185">Reference proteome</keyword>
<dbReference type="PROSITE" id="PS50042">
    <property type="entry name" value="CNMP_BINDING_3"/>
    <property type="match status" value="2"/>
</dbReference>
<dbReference type="EMBL" id="JAGRRH010000010">
    <property type="protein sequence ID" value="KAG7362707.1"/>
    <property type="molecule type" value="Genomic_DNA"/>
</dbReference>
<sequence>MFASVVARSKLVPKIHHHRVFEQQCQCYPLNRSTSMRYLSSTASPSSSSWALTATATLTFVAAALFANESLVEEEHSIPIATKCDFLSLPSFSGHRRDSAEVEQQKSSRKRNNTMALIESFSASAAAEGNKTCSQVQSQDLTLSENTTISVTRKPTSSSDSSKSVTVDSKYEIDWLNSLGVGAFGGVFEGIHRSTGKHVAIKQIPKQCTEYATFQREMDALARIAKAGGHPNINTLQETYVGGKMERRDGTEELDDNYYLVLDLITGTEMFDHLCQKGAYSEADAARLVRQVASALAFLHDLGIVQSDLKPENLMLTSKDTNNAVVQIVDFGCASPYSKEEGLEPTAKKKRSRLFFNDKTASSDIVLPRRPLASTPAYCPPEILSPTEHDQCILPSFDMWSLGVIVFVMLTGTHPFDLENDTSGPELDRRIIAGEMPSLDEPEYLYLSEDAKELILGLMATDPKKRWTAEQVLNHPWVQGKTAQSRKIQQSNTKLMTFRRHESAVIRKVFQTMLVQSAVAESSRDNHARSNVCLLESAFRQLDQKNLGYISTKEIHGDTRWYGADAKLSFSELSDVLSDTISNLYFSTGHVLYHEQQKGDVMFFLNSGSVEVTSSDGFVGLRHAGDFFGEEIAKPTKDGGERKYNNTAVCKTPVHVFAVSRECFEKYMQADKDVALTLAETDRLRQRERSRALLGLNRSMKERTVHRDDVIFRQGTKGSDLFIVKEGDVDIFRDGFKVRTLAKGEMTGEHAAFYDTKPYNVTAVCKEDECKLGVLKGKDMRALFRQKPSLEASFYDILLRRDFKKAICACTMRRFPETEQELRASFDDILKASGDPNKGFLNLKDLRRVMIDFDSSYTERDIRSLLKSMDLNASGNITWEEFKVAYGMTKEA</sequence>
<protein>
    <submittedName>
        <fullName evidence="12">Ser/Thr protein kinase</fullName>
    </submittedName>
</protein>
<gene>
    <name evidence="12" type="ORF">IV203_026067</name>
</gene>
<evidence type="ECO:0000256" key="7">
    <source>
        <dbReference type="ARBA" id="ARBA00024334"/>
    </source>
</evidence>
<accession>A0A9K3LIJ8</accession>
<feature type="binding site" evidence="8">
    <location>
        <position position="202"/>
    </location>
    <ligand>
        <name>ATP</name>
        <dbReference type="ChEBI" id="CHEBI:30616"/>
    </ligand>
</feature>
<dbReference type="Proteomes" id="UP000693970">
    <property type="component" value="Unassembled WGS sequence"/>
</dbReference>
<dbReference type="InterPro" id="IPR000595">
    <property type="entry name" value="cNMP-bd_dom"/>
</dbReference>
<dbReference type="SMART" id="SM00100">
    <property type="entry name" value="cNMP"/>
    <property type="match status" value="2"/>
</dbReference>
<comment type="caution">
    <text evidence="12">The sequence shown here is derived from an EMBL/GenBank/DDBJ whole genome shotgun (WGS) entry which is preliminary data.</text>
</comment>
<dbReference type="InterPro" id="IPR017441">
    <property type="entry name" value="Protein_kinase_ATP_BS"/>
</dbReference>
<dbReference type="AlphaFoldDB" id="A0A9K3LIJ8"/>
<dbReference type="Pfam" id="PF00027">
    <property type="entry name" value="cNMP_binding"/>
    <property type="match status" value="2"/>
</dbReference>
<evidence type="ECO:0000313" key="12">
    <source>
        <dbReference type="EMBL" id="KAG7362707.1"/>
    </source>
</evidence>
<evidence type="ECO:0000256" key="2">
    <source>
        <dbReference type="ARBA" id="ARBA00022527"/>
    </source>
</evidence>
<evidence type="ECO:0000313" key="13">
    <source>
        <dbReference type="Proteomes" id="UP000693970"/>
    </source>
</evidence>
<keyword evidence="3" id="KW-0808">Transferase</keyword>
<dbReference type="GO" id="GO:0005509">
    <property type="term" value="F:calcium ion binding"/>
    <property type="evidence" value="ECO:0007669"/>
    <property type="project" value="InterPro"/>
</dbReference>
<evidence type="ECO:0000259" key="9">
    <source>
        <dbReference type="PROSITE" id="PS50011"/>
    </source>
</evidence>
<dbReference type="SMART" id="SM00220">
    <property type="entry name" value="S_TKc"/>
    <property type="match status" value="1"/>
</dbReference>
<reference evidence="12" key="2">
    <citation type="submission" date="2021-04" db="EMBL/GenBank/DDBJ databases">
        <authorList>
            <person name="Podell S."/>
        </authorList>
    </citation>
    <scope>NUCLEOTIDE SEQUENCE</scope>
    <source>
        <strain evidence="12">Hildebrandi</strain>
    </source>
</reference>
<evidence type="ECO:0000259" key="10">
    <source>
        <dbReference type="PROSITE" id="PS50042"/>
    </source>
</evidence>
<dbReference type="InterPro" id="IPR018247">
    <property type="entry name" value="EF_Hand_1_Ca_BS"/>
</dbReference>
<dbReference type="PROSITE" id="PS00018">
    <property type="entry name" value="EF_HAND_1"/>
    <property type="match status" value="1"/>
</dbReference>